<keyword evidence="2" id="KW-1185">Reference proteome</keyword>
<reference evidence="1 2" key="1">
    <citation type="submission" date="2015-08" db="EMBL/GenBank/DDBJ databases">
        <authorList>
            <person name="Babu N.S."/>
            <person name="Beckwith C.J."/>
            <person name="Beseler K.G."/>
            <person name="Brison A."/>
            <person name="Carone J.V."/>
            <person name="Caskin T.P."/>
            <person name="Diamond M."/>
            <person name="Durham M.E."/>
            <person name="Foxe J.M."/>
            <person name="Go M."/>
            <person name="Henderson B.A."/>
            <person name="Jones I.B."/>
            <person name="McGettigan J.A."/>
            <person name="Micheletti S.J."/>
            <person name="Nasrallah M.E."/>
            <person name="Ortiz D."/>
            <person name="Piller C.R."/>
            <person name="Privatt S.R."/>
            <person name="Schneider S.L."/>
            <person name="Sharp S."/>
            <person name="Smith T.C."/>
            <person name="Stanton J.D."/>
            <person name="Ullery H.E."/>
            <person name="Wilson R.J."/>
            <person name="Serrano M.G."/>
            <person name="Buck G."/>
            <person name="Lee V."/>
            <person name="Wang Y."/>
            <person name="Carvalho R."/>
            <person name="Voegtly L."/>
            <person name="Shi R."/>
            <person name="Duckworth R."/>
            <person name="Johnson A."/>
            <person name="Loviza R."/>
            <person name="Walstead R."/>
            <person name="Shah Z."/>
            <person name="Kiflezghi M."/>
            <person name="Wade K."/>
            <person name="Ball S.L."/>
            <person name="Bradley K.W."/>
            <person name="Asai D.J."/>
            <person name="Bowman C.A."/>
            <person name="Russell D.A."/>
            <person name="Pope W.H."/>
            <person name="Jacobs-Sera D."/>
            <person name="Hendrix R.W."/>
            <person name="Hatfull G.F."/>
        </authorList>
    </citation>
    <scope>NUCLEOTIDE SEQUENCE [LARGE SCALE GENOMIC DNA]</scope>
    <source>
        <strain evidence="1 2">DSM 27648</strain>
    </source>
</reference>
<dbReference type="EMBL" id="CP012333">
    <property type="protein sequence ID" value="AKU97456.1"/>
    <property type="molecule type" value="Genomic_DNA"/>
</dbReference>
<dbReference type="STRING" id="1391654.AKJ09_04120"/>
<organism evidence="1 2">
    <name type="scientific">Labilithrix luteola</name>
    <dbReference type="NCBI Taxonomy" id="1391654"/>
    <lineage>
        <taxon>Bacteria</taxon>
        <taxon>Pseudomonadati</taxon>
        <taxon>Myxococcota</taxon>
        <taxon>Polyangia</taxon>
        <taxon>Polyangiales</taxon>
        <taxon>Labilitrichaceae</taxon>
        <taxon>Labilithrix</taxon>
    </lineage>
</organism>
<name>A0A0K1PVQ2_9BACT</name>
<evidence type="ECO:0000313" key="2">
    <source>
        <dbReference type="Proteomes" id="UP000064967"/>
    </source>
</evidence>
<dbReference type="AlphaFoldDB" id="A0A0K1PVQ2"/>
<dbReference type="Proteomes" id="UP000064967">
    <property type="component" value="Chromosome"/>
</dbReference>
<accession>A0A0K1PVQ2</accession>
<protein>
    <recommendedName>
        <fullName evidence="3">Outer membrane protein beta-barrel domain-containing protein</fullName>
    </recommendedName>
</protein>
<proteinExistence type="predicted"/>
<gene>
    <name evidence="1" type="ORF">AKJ09_04120</name>
</gene>
<sequence length="191" mass="20791">MGFGFSFFENRSGHSETTGNFVGNGLAPQIDIGARISRRYIPFLFWEHGFLSKGHRFDGDSASASTDYYGIGFRSLSGDVDSVAFLTEISIGKRVISVTNNGETYKMSGLEFFKLGLGAEIRVQTLFTIEPVFSIATGTLNDTEGSVRFSAEGSKDGITQPAFRNGETIENPRAYVVLSLGVGIHFDLFGK</sequence>
<evidence type="ECO:0000313" key="1">
    <source>
        <dbReference type="EMBL" id="AKU97456.1"/>
    </source>
</evidence>
<evidence type="ECO:0008006" key="3">
    <source>
        <dbReference type="Google" id="ProtNLM"/>
    </source>
</evidence>
<dbReference type="KEGG" id="llu:AKJ09_04120"/>